<dbReference type="AlphaFoldDB" id="A0A143Z7Z7"/>
<evidence type="ECO:0000313" key="5">
    <source>
        <dbReference type="Proteomes" id="UP000199280"/>
    </source>
</evidence>
<dbReference type="SUPFAM" id="SSF46785">
    <property type="entry name" value="Winged helix' DNA-binding domain"/>
    <property type="match status" value="1"/>
</dbReference>
<dbReference type="EMBL" id="FJNB01000029">
    <property type="protein sequence ID" value="CZR09592.1"/>
    <property type="molecule type" value="Genomic_DNA"/>
</dbReference>
<dbReference type="InterPro" id="IPR036388">
    <property type="entry name" value="WH-like_DNA-bd_sf"/>
</dbReference>
<name>A0A143Z7Z7_9LACT</name>
<feature type="transmembrane region" description="Helical" evidence="1">
    <location>
        <begin position="6"/>
        <end position="27"/>
    </location>
</feature>
<dbReference type="InterPro" id="IPR036390">
    <property type="entry name" value="WH_DNA-bd_sf"/>
</dbReference>
<reference evidence="2 4" key="1">
    <citation type="submission" date="2016-02" db="EMBL/GenBank/DDBJ databases">
        <authorList>
            <person name="Wen L."/>
            <person name="He K."/>
            <person name="Yang H."/>
        </authorList>
    </citation>
    <scope>NUCLEOTIDE SEQUENCE [LARGE SCALE GENOMIC DNA]</scope>
    <source>
        <strain evidence="2">Trichococcus_R210</strain>
    </source>
</reference>
<sequence>MVDPVLVFAAIFDTDLKIAIMYLFLLYPTMSCNDIIRLTGAEKETVIASLWRLQVDMIVVNHIADNRSCSYSLTESGTSSLRVFRELEKFSGYFF</sequence>
<dbReference type="Proteomes" id="UP000199280">
    <property type="component" value="Unassembled WGS sequence"/>
</dbReference>
<dbReference type="Proteomes" id="UP000076878">
    <property type="component" value="Unassembled WGS sequence"/>
</dbReference>
<evidence type="ECO:0000256" key="1">
    <source>
        <dbReference type="SAM" id="Phobius"/>
    </source>
</evidence>
<proteinExistence type="predicted"/>
<dbReference type="OrthoDB" id="2167834at2"/>
<keyword evidence="1" id="KW-0472">Membrane</keyword>
<gene>
    <name evidence="3" type="ORF">SAMN05216375_1355</name>
    <name evidence="2" type="ORF">TR210_2766</name>
</gene>
<keyword evidence="5" id="KW-1185">Reference proteome</keyword>
<evidence type="ECO:0000313" key="2">
    <source>
        <dbReference type="EMBL" id="CZR09592.1"/>
    </source>
</evidence>
<dbReference type="STRING" id="640938.TR210_2766"/>
<protein>
    <submittedName>
        <fullName evidence="2">Uncharacterized protein</fullName>
    </submittedName>
</protein>
<keyword evidence="1" id="KW-0812">Transmembrane</keyword>
<reference evidence="3 5" key="2">
    <citation type="submission" date="2016-10" db="EMBL/GenBank/DDBJ databases">
        <authorList>
            <person name="Varghese N."/>
            <person name="Submissions S."/>
        </authorList>
    </citation>
    <scope>NUCLEOTIDE SEQUENCE [LARGE SCALE GENOMIC DNA]</scope>
    <source>
        <strain evidence="3 5">DSM 22150</strain>
    </source>
</reference>
<evidence type="ECO:0000313" key="4">
    <source>
        <dbReference type="Proteomes" id="UP000076878"/>
    </source>
</evidence>
<evidence type="ECO:0000313" key="3">
    <source>
        <dbReference type="EMBL" id="SEJ88800.1"/>
    </source>
</evidence>
<dbReference type="RefSeq" id="WP_068624700.1">
    <property type="nucleotide sequence ID" value="NZ_FJNB01000029.1"/>
</dbReference>
<keyword evidence="1" id="KW-1133">Transmembrane helix</keyword>
<dbReference type="EMBL" id="FNYT01000035">
    <property type="protein sequence ID" value="SEJ88800.1"/>
    <property type="molecule type" value="Genomic_DNA"/>
</dbReference>
<organism evidence="2 4">
    <name type="scientific">Trichococcus ilyis</name>
    <dbReference type="NCBI Taxonomy" id="640938"/>
    <lineage>
        <taxon>Bacteria</taxon>
        <taxon>Bacillati</taxon>
        <taxon>Bacillota</taxon>
        <taxon>Bacilli</taxon>
        <taxon>Lactobacillales</taxon>
        <taxon>Carnobacteriaceae</taxon>
        <taxon>Trichococcus</taxon>
    </lineage>
</organism>
<dbReference type="Gene3D" id="1.10.10.10">
    <property type="entry name" value="Winged helix-like DNA-binding domain superfamily/Winged helix DNA-binding domain"/>
    <property type="match status" value="1"/>
</dbReference>
<accession>A0A143Z7Z7</accession>